<dbReference type="OrthoDB" id="10331567at2759"/>
<keyword evidence="1" id="KW-0472">Membrane</keyword>
<feature type="transmembrane region" description="Helical" evidence="1">
    <location>
        <begin position="6"/>
        <end position="30"/>
    </location>
</feature>
<feature type="transmembrane region" description="Helical" evidence="1">
    <location>
        <begin position="121"/>
        <end position="137"/>
    </location>
</feature>
<comment type="caution">
    <text evidence="2">The sequence shown here is derived from an EMBL/GenBank/DDBJ whole genome shotgun (WGS) entry which is preliminary data.</text>
</comment>
<name>A0A4U5M319_STECR</name>
<evidence type="ECO:0000313" key="3">
    <source>
        <dbReference type="Proteomes" id="UP000298663"/>
    </source>
</evidence>
<feature type="transmembrane region" description="Helical" evidence="1">
    <location>
        <begin position="42"/>
        <end position="66"/>
    </location>
</feature>
<organism evidence="2 3">
    <name type="scientific">Steinernema carpocapsae</name>
    <name type="common">Entomopathogenic nematode</name>
    <dbReference type="NCBI Taxonomy" id="34508"/>
    <lineage>
        <taxon>Eukaryota</taxon>
        <taxon>Metazoa</taxon>
        <taxon>Ecdysozoa</taxon>
        <taxon>Nematoda</taxon>
        <taxon>Chromadorea</taxon>
        <taxon>Rhabditida</taxon>
        <taxon>Tylenchina</taxon>
        <taxon>Panagrolaimomorpha</taxon>
        <taxon>Strongyloidoidea</taxon>
        <taxon>Steinernematidae</taxon>
        <taxon>Steinernema</taxon>
    </lineage>
</organism>
<gene>
    <name evidence="2" type="ORF">L596_026681</name>
</gene>
<protein>
    <recommendedName>
        <fullName evidence="4">7TM GPCR serpentine receptor class x (Srx) domain-containing protein</fullName>
    </recommendedName>
</protein>
<sequence>MFSESSIGYIYITLGVIYIFPAFICFAVLIQPPLNHSSAYKFMCFISVMDICNIAACCFFAGFYSLTGATFENTPSMLPIGSIILALWVSYCAINIILAFDRLVCFYSKQWAYLLFNGKRAFAWIGLALLAGGQMLIELDGKQFYHYDSSIGGWRFVLKPDGTKNYRHMFINIGTFTILVILYTSIVLVVKQKAKQDKLQTQNAPNQRFQAAIQSAAICGFAMGADIYCIIVQNIQNPTIAMCYGANFAWQLAHGTLEVS</sequence>
<dbReference type="Proteomes" id="UP000298663">
    <property type="component" value="Unassembled WGS sequence"/>
</dbReference>
<reference evidence="2 3" key="2">
    <citation type="journal article" date="2019" name="G3 (Bethesda)">
        <title>Hybrid Assembly of the Genome of the Entomopathogenic Nematode Steinernema carpocapsae Identifies the X-Chromosome.</title>
        <authorList>
            <person name="Serra L."/>
            <person name="Macchietto M."/>
            <person name="Macias-Munoz A."/>
            <person name="McGill C.J."/>
            <person name="Rodriguez I.M."/>
            <person name="Rodriguez B."/>
            <person name="Murad R."/>
            <person name="Mortazavi A."/>
        </authorList>
    </citation>
    <scope>NUCLEOTIDE SEQUENCE [LARGE SCALE GENOMIC DNA]</scope>
    <source>
        <strain evidence="2 3">ALL</strain>
    </source>
</reference>
<feature type="transmembrane region" description="Helical" evidence="1">
    <location>
        <begin position="169"/>
        <end position="190"/>
    </location>
</feature>
<dbReference type="PANTHER" id="PTHR23021">
    <property type="entry name" value="SERPENTINE RECEPTOR, CLASS T"/>
    <property type="match status" value="1"/>
</dbReference>
<dbReference type="SUPFAM" id="SSF81321">
    <property type="entry name" value="Family A G protein-coupled receptor-like"/>
    <property type="match status" value="1"/>
</dbReference>
<dbReference type="Gene3D" id="1.20.1070.10">
    <property type="entry name" value="Rhodopsin 7-helix transmembrane proteins"/>
    <property type="match status" value="1"/>
</dbReference>
<dbReference type="EMBL" id="AZBU02000010">
    <property type="protein sequence ID" value="TKR62763.1"/>
    <property type="molecule type" value="Genomic_DNA"/>
</dbReference>
<keyword evidence="3" id="KW-1185">Reference proteome</keyword>
<keyword evidence="1" id="KW-0812">Transmembrane</keyword>
<dbReference type="InterPro" id="IPR019425">
    <property type="entry name" value="7TM_GPCR_serpentine_rcpt_Srt"/>
</dbReference>
<keyword evidence="1" id="KW-1133">Transmembrane helix</keyword>
<dbReference type="AlphaFoldDB" id="A0A4U5M319"/>
<reference evidence="2 3" key="1">
    <citation type="journal article" date="2015" name="Genome Biol.">
        <title>Comparative genomics of Steinernema reveals deeply conserved gene regulatory networks.</title>
        <authorList>
            <person name="Dillman A.R."/>
            <person name="Macchietto M."/>
            <person name="Porter C.F."/>
            <person name="Rogers A."/>
            <person name="Williams B."/>
            <person name="Antoshechkin I."/>
            <person name="Lee M.M."/>
            <person name="Goodwin Z."/>
            <person name="Lu X."/>
            <person name="Lewis E.E."/>
            <person name="Goodrich-Blair H."/>
            <person name="Stock S.P."/>
            <person name="Adams B.J."/>
            <person name="Sternberg P.W."/>
            <person name="Mortazavi A."/>
        </authorList>
    </citation>
    <scope>NUCLEOTIDE SEQUENCE [LARGE SCALE GENOMIC DNA]</scope>
    <source>
        <strain evidence="2 3">ALL</strain>
    </source>
</reference>
<evidence type="ECO:0000313" key="2">
    <source>
        <dbReference type="EMBL" id="TKR62763.1"/>
    </source>
</evidence>
<evidence type="ECO:0008006" key="4">
    <source>
        <dbReference type="Google" id="ProtNLM"/>
    </source>
</evidence>
<accession>A0A4U5M319</accession>
<feature type="transmembrane region" description="Helical" evidence="1">
    <location>
        <begin position="78"/>
        <end position="100"/>
    </location>
</feature>
<dbReference type="Pfam" id="PF10321">
    <property type="entry name" value="7TM_GPCR_Srt"/>
    <property type="match status" value="1"/>
</dbReference>
<evidence type="ECO:0000256" key="1">
    <source>
        <dbReference type="SAM" id="Phobius"/>
    </source>
</evidence>
<proteinExistence type="predicted"/>